<evidence type="ECO:0000313" key="1">
    <source>
        <dbReference type="EMBL" id="VUW94216.1"/>
    </source>
</evidence>
<dbReference type="AlphaFoldDB" id="A0A564SGD2"/>
<dbReference type="EMBL" id="CABHMY010000044">
    <property type="protein sequence ID" value="VUW94216.1"/>
    <property type="molecule type" value="Genomic_DNA"/>
</dbReference>
<evidence type="ECO:0000313" key="2">
    <source>
        <dbReference type="Proteomes" id="UP000406184"/>
    </source>
</evidence>
<dbReference type="Proteomes" id="UP000406184">
    <property type="component" value="Unassembled WGS sequence"/>
</dbReference>
<accession>A0A564SGD2</accession>
<keyword evidence="2" id="KW-1185">Reference proteome</keyword>
<protein>
    <submittedName>
        <fullName evidence="1">Uncharacterized protein</fullName>
    </submittedName>
</protein>
<organism evidence="1 2">
    <name type="scientific">Faecalibacterium prausnitzii</name>
    <dbReference type="NCBI Taxonomy" id="853"/>
    <lineage>
        <taxon>Bacteria</taxon>
        <taxon>Bacillati</taxon>
        <taxon>Bacillota</taxon>
        <taxon>Clostridia</taxon>
        <taxon>Eubacteriales</taxon>
        <taxon>Oscillospiraceae</taxon>
        <taxon>Faecalibacterium</taxon>
    </lineage>
</organism>
<name>A0A564SGD2_9FIRM</name>
<proteinExistence type="predicted"/>
<gene>
    <name evidence="1" type="ORF">FPPS064S07_02121</name>
</gene>
<reference evidence="1 2" key="1">
    <citation type="submission" date="2019-07" db="EMBL/GenBank/DDBJ databases">
        <authorList>
            <person name="Hibberd C M."/>
            <person name="Gehrig L. J."/>
            <person name="Chang H.-W."/>
            <person name="Venkatesh S."/>
        </authorList>
    </citation>
    <scope>NUCLEOTIDE SEQUENCE [LARGE SCALE GENOMIC DNA]</scope>
    <source>
        <strain evidence="1">Faecalibacterium_prausnitzii_JG_BgPS064</strain>
    </source>
</reference>
<sequence length="56" mass="6533">MHKQQPQTAYRKDAVLTGTIFENCDKKEDITRFLRDVLFLYREIDLISGLALSVCK</sequence>